<accession>F2J495</accession>
<dbReference type="STRING" id="991905.SL003B_2614"/>
<dbReference type="AlphaFoldDB" id="F2J495"/>
<proteinExistence type="predicted"/>
<gene>
    <name evidence="1" type="ordered locus">SL003B_2614</name>
</gene>
<dbReference type="HOGENOM" id="CLU_2288970_0_0_5"/>
<name>F2J495_POLGS</name>
<dbReference type="KEGG" id="pgv:SL003B_2614"/>
<dbReference type="Proteomes" id="UP000008130">
    <property type="component" value="Chromosome"/>
</dbReference>
<organism evidence="1 2">
    <name type="scientific">Polymorphum gilvum (strain LMG 25793 / CGMCC 1.9160 / SL003B-26A1)</name>
    <dbReference type="NCBI Taxonomy" id="991905"/>
    <lineage>
        <taxon>Bacteria</taxon>
        <taxon>Pseudomonadati</taxon>
        <taxon>Pseudomonadota</taxon>
        <taxon>Alphaproteobacteria</taxon>
        <taxon>Rhodobacterales</taxon>
        <taxon>Paracoccaceae</taxon>
        <taxon>Polymorphum</taxon>
    </lineage>
</organism>
<dbReference type="eggNOG" id="ENOG502ZCZA">
    <property type="taxonomic scope" value="Bacteria"/>
</dbReference>
<dbReference type="EMBL" id="CP002568">
    <property type="protein sequence ID" value="ADZ71037.1"/>
    <property type="molecule type" value="Genomic_DNA"/>
</dbReference>
<sequence>MTMDAIRERLGRPDLDDATLLTCMAEAIAALGLDVSAEDLAARPWDDQGRRLVVSCLALPQPRRELAMPEHHLAVGPLHLGDRLRSAWRSLLGARSTLGES</sequence>
<reference evidence="1 2" key="1">
    <citation type="journal article" date="2011" name="J. Bacteriol.">
        <title>Complete genome sequence of Polymorphum gilvum SL003B-26A1T, a crude oil-degrading bacterium from oil-polluted saline soil.</title>
        <authorList>
            <person name="Li S.G."/>
            <person name="Tang Y.Q."/>
            <person name="Nie Y."/>
            <person name="Cai M."/>
            <person name="Wu X.L."/>
        </authorList>
    </citation>
    <scope>NUCLEOTIDE SEQUENCE [LARGE SCALE GENOMIC DNA]</scope>
    <source>
        <strain evidence="2">LMG 25793 / CGMCC 1.9160 / SL003B-26A1</strain>
    </source>
</reference>
<keyword evidence="2" id="KW-1185">Reference proteome</keyword>
<protein>
    <submittedName>
        <fullName evidence="1">Uncharacterized protein</fullName>
    </submittedName>
</protein>
<evidence type="ECO:0000313" key="1">
    <source>
        <dbReference type="EMBL" id="ADZ71037.1"/>
    </source>
</evidence>
<evidence type="ECO:0000313" key="2">
    <source>
        <dbReference type="Proteomes" id="UP000008130"/>
    </source>
</evidence>